<reference evidence="2 3" key="1">
    <citation type="journal article" date="2018" name="PLoS Genet.">
        <title>Population sequencing reveals clonal diversity and ancestral inbreeding in the grapevine cultivar Chardonnay.</title>
        <authorList>
            <person name="Roach M.J."/>
            <person name="Johnson D.L."/>
            <person name="Bohlmann J."/>
            <person name="van Vuuren H.J."/>
            <person name="Jones S.J."/>
            <person name="Pretorius I.S."/>
            <person name="Schmidt S.A."/>
            <person name="Borneman A.R."/>
        </authorList>
    </citation>
    <scope>NUCLEOTIDE SEQUENCE [LARGE SCALE GENOMIC DNA]</scope>
    <source>
        <strain evidence="3">cv. Chardonnay</strain>
        <tissue evidence="2">Leaf</tissue>
    </source>
</reference>
<feature type="signal peptide" evidence="1">
    <location>
        <begin position="1"/>
        <end position="20"/>
    </location>
</feature>
<comment type="caution">
    <text evidence="2">The sequence shown here is derived from an EMBL/GenBank/DDBJ whole genome shotgun (WGS) entry which is preliminary data.</text>
</comment>
<dbReference type="AlphaFoldDB" id="A0A438E6A9"/>
<organism evidence="2 3">
    <name type="scientific">Vitis vinifera</name>
    <name type="common">Grape</name>
    <dbReference type="NCBI Taxonomy" id="29760"/>
    <lineage>
        <taxon>Eukaryota</taxon>
        <taxon>Viridiplantae</taxon>
        <taxon>Streptophyta</taxon>
        <taxon>Embryophyta</taxon>
        <taxon>Tracheophyta</taxon>
        <taxon>Spermatophyta</taxon>
        <taxon>Magnoliopsida</taxon>
        <taxon>eudicotyledons</taxon>
        <taxon>Gunneridae</taxon>
        <taxon>Pentapetalae</taxon>
        <taxon>rosids</taxon>
        <taxon>Vitales</taxon>
        <taxon>Vitaceae</taxon>
        <taxon>Viteae</taxon>
        <taxon>Vitis</taxon>
    </lineage>
</organism>
<protein>
    <recommendedName>
        <fullName evidence="4">Organ-specific protein S2</fullName>
    </recommendedName>
</protein>
<feature type="chain" id="PRO_5019450067" description="Organ-specific protein S2" evidence="1">
    <location>
        <begin position="21"/>
        <end position="264"/>
    </location>
</feature>
<dbReference type="Proteomes" id="UP000288805">
    <property type="component" value="Unassembled WGS sequence"/>
</dbReference>
<accession>A0A438E6A9</accession>
<name>A0A438E6A9_VITVI</name>
<evidence type="ECO:0000313" key="3">
    <source>
        <dbReference type="Proteomes" id="UP000288805"/>
    </source>
</evidence>
<sequence>MARIAVTVSVIFFLFVFAQAYKPTEDFLRSDSWVLTESDPEGAAASRTILLPSEKPKGKIVSNFEWKADVNSERLPDSEVTIGKLPENEVKEAITPELESEIDGAKLPEPEVFEPAEELESNVESVPLTVVTFRPTNRHFQRMHDRRPFPFRMPHRCRHHFKPIGPRFLHREIPFGNDMIMARDDDAPTNIGPVFRGGRLRHHPARWVKLHHRGPKIPLGHEGLSRDDFKTTYPHVEGEDMERGPGEQEQGGLFKGFRKFLNGF</sequence>
<dbReference type="EMBL" id="QGNW01001385">
    <property type="protein sequence ID" value="RVW43199.1"/>
    <property type="molecule type" value="Genomic_DNA"/>
</dbReference>
<keyword evidence="1" id="KW-0732">Signal</keyword>
<evidence type="ECO:0000313" key="2">
    <source>
        <dbReference type="EMBL" id="RVW43199.1"/>
    </source>
</evidence>
<gene>
    <name evidence="2" type="ORF">CK203_078693</name>
</gene>
<evidence type="ECO:0000256" key="1">
    <source>
        <dbReference type="SAM" id="SignalP"/>
    </source>
</evidence>
<proteinExistence type="predicted"/>
<evidence type="ECO:0008006" key="4">
    <source>
        <dbReference type="Google" id="ProtNLM"/>
    </source>
</evidence>